<organism evidence="5 6">
    <name type="scientific">Hyphobacterium marinum</name>
    <dbReference type="NCBI Taxonomy" id="3116574"/>
    <lineage>
        <taxon>Bacteria</taxon>
        <taxon>Pseudomonadati</taxon>
        <taxon>Pseudomonadota</taxon>
        <taxon>Alphaproteobacteria</taxon>
        <taxon>Maricaulales</taxon>
        <taxon>Maricaulaceae</taxon>
        <taxon>Hyphobacterium</taxon>
    </lineage>
</organism>
<comment type="caution">
    <text evidence="5">The sequence shown here is derived from an EMBL/GenBank/DDBJ whole genome shotgun (WGS) entry which is preliminary data.</text>
</comment>
<dbReference type="InterPro" id="IPR036388">
    <property type="entry name" value="WH-like_DNA-bd_sf"/>
</dbReference>
<dbReference type="PANTHER" id="PTHR33204">
    <property type="entry name" value="TRANSCRIPTIONAL REGULATOR, MARR FAMILY"/>
    <property type="match status" value="1"/>
</dbReference>
<keyword evidence="1" id="KW-0805">Transcription regulation</keyword>
<evidence type="ECO:0000256" key="2">
    <source>
        <dbReference type="ARBA" id="ARBA00023125"/>
    </source>
</evidence>
<name>A0ABU7LVA2_9PROT</name>
<evidence type="ECO:0000256" key="1">
    <source>
        <dbReference type="ARBA" id="ARBA00023015"/>
    </source>
</evidence>
<dbReference type="RefSeq" id="WP_330195017.1">
    <property type="nucleotide sequence ID" value="NZ_JAZDRO010000001.1"/>
</dbReference>
<keyword evidence="3" id="KW-0804">Transcription</keyword>
<accession>A0ABU7LVA2</accession>
<sequence length="122" mass="13643">MPDAAARPLRSDCPLSAALDRFGDRWTLLILRDIAAGKRRYGDIAGSNEVIPTNILAARLKQMQADGLIESVPYQSRPVRSEYHLTAKGRSLIPIMQELCRWGLAHEEETRPPSGVFMMLKP</sequence>
<protein>
    <submittedName>
        <fullName evidence="5">Helix-turn-helix domain-containing protein</fullName>
    </submittedName>
</protein>
<reference evidence="5 6" key="1">
    <citation type="submission" date="2024-01" db="EMBL/GenBank/DDBJ databases">
        <title>Hyphobacterium bacterium isolated from marine sediment.</title>
        <authorList>
            <person name="Zhao S."/>
        </authorList>
    </citation>
    <scope>NUCLEOTIDE SEQUENCE [LARGE SCALE GENOMIC DNA]</scope>
    <source>
        <strain evidence="5 6">Y60-23</strain>
    </source>
</reference>
<evidence type="ECO:0000256" key="3">
    <source>
        <dbReference type="ARBA" id="ARBA00023163"/>
    </source>
</evidence>
<keyword evidence="6" id="KW-1185">Reference proteome</keyword>
<feature type="domain" description="HTH hxlR-type" evidence="4">
    <location>
        <begin position="13"/>
        <end position="111"/>
    </location>
</feature>
<keyword evidence="2" id="KW-0238">DNA-binding</keyword>
<gene>
    <name evidence="5" type="ORF">V0U35_02220</name>
</gene>
<dbReference type="PROSITE" id="PS51118">
    <property type="entry name" value="HTH_HXLR"/>
    <property type="match status" value="1"/>
</dbReference>
<proteinExistence type="predicted"/>
<evidence type="ECO:0000313" key="6">
    <source>
        <dbReference type="Proteomes" id="UP001310692"/>
    </source>
</evidence>
<dbReference type="Gene3D" id="1.10.10.10">
    <property type="entry name" value="Winged helix-like DNA-binding domain superfamily/Winged helix DNA-binding domain"/>
    <property type="match status" value="1"/>
</dbReference>
<dbReference type="InterPro" id="IPR036390">
    <property type="entry name" value="WH_DNA-bd_sf"/>
</dbReference>
<dbReference type="EMBL" id="JAZDRO010000001">
    <property type="protein sequence ID" value="MEE2565482.1"/>
    <property type="molecule type" value="Genomic_DNA"/>
</dbReference>
<dbReference type="Proteomes" id="UP001310692">
    <property type="component" value="Unassembled WGS sequence"/>
</dbReference>
<dbReference type="SUPFAM" id="SSF46785">
    <property type="entry name" value="Winged helix' DNA-binding domain"/>
    <property type="match status" value="1"/>
</dbReference>
<dbReference type="PANTHER" id="PTHR33204:SF37">
    <property type="entry name" value="HTH-TYPE TRANSCRIPTIONAL REGULATOR YODB"/>
    <property type="match status" value="1"/>
</dbReference>
<dbReference type="Pfam" id="PF01638">
    <property type="entry name" value="HxlR"/>
    <property type="match status" value="1"/>
</dbReference>
<dbReference type="InterPro" id="IPR002577">
    <property type="entry name" value="HTH_HxlR"/>
</dbReference>
<evidence type="ECO:0000313" key="5">
    <source>
        <dbReference type="EMBL" id="MEE2565482.1"/>
    </source>
</evidence>
<evidence type="ECO:0000259" key="4">
    <source>
        <dbReference type="PROSITE" id="PS51118"/>
    </source>
</evidence>